<dbReference type="InterPro" id="IPR027434">
    <property type="entry name" value="Homing_endonucl"/>
</dbReference>
<feature type="domain" description="Homing endonuclease LAGLIDADG" evidence="2">
    <location>
        <begin position="57"/>
        <end position="106"/>
    </location>
</feature>
<dbReference type="InterPro" id="IPR004860">
    <property type="entry name" value="LAGLIDADG_dom"/>
</dbReference>
<evidence type="ECO:0000256" key="1">
    <source>
        <dbReference type="ARBA" id="ARBA00002670"/>
    </source>
</evidence>
<evidence type="ECO:0000259" key="2">
    <source>
        <dbReference type="Pfam" id="PF00961"/>
    </source>
</evidence>
<comment type="function">
    <text evidence="1">Mitochondrial DNA endonuclease involved in intron homing.</text>
</comment>
<sequence>MRTPKIEAKDRAINWLNSYIIKNKNSKLPSTISILSKVHTIETCPLDTSPIDSNSWLSGFSDADANFSINIHKRSNKNSTRVQLYYRLEIRQNYNRPTTTLIKKVEMEPTQFIVSSNSNSKEVETLKHNKTVEGSAENIQTFFSVISKIGLYLGVTVYSRSRLIKDKIFHSFTIISQNKNSNYKIINYFNKYPLLSSKYLDFKDWTYVLALQNSNPITTSYLDKAIKIRTDFNSTRTTYKWDHLNDCYLNLKP</sequence>
<organism evidence="3">
    <name type="scientific">Myochromella boudieri</name>
    <dbReference type="NCBI Taxonomy" id="117066"/>
    <lineage>
        <taxon>Eukaryota</taxon>
        <taxon>Fungi</taxon>
        <taxon>Dikarya</taxon>
        <taxon>Basidiomycota</taxon>
        <taxon>Agaricomycotina</taxon>
        <taxon>Agaricomycetes</taxon>
        <taxon>Agaricomycetidae</taxon>
        <taxon>Agaricales</taxon>
        <taxon>Tricholomatineae</taxon>
        <taxon>Lyophyllaceae</taxon>
        <taxon>Myochromella</taxon>
    </lineage>
</organism>
<dbReference type="Pfam" id="PF00961">
    <property type="entry name" value="LAGLIDADG_1"/>
    <property type="match status" value="2"/>
</dbReference>
<dbReference type="AlphaFoldDB" id="A0A386TY45"/>
<keyword evidence="3" id="KW-0496">Mitochondrion</keyword>
<dbReference type="SUPFAM" id="SSF55608">
    <property type="entry name" value="Homing endonucleases"/>
    <property type="match status" value="1"/>
</dbReference>
<keyword evidence="3" id="KW-0255">Endonuclease</keyword>
<reference evidence="3" key="1">
    <citation type="submission" date="2018-08" db="EMBL/GenBank/DDBJ databases">
        <title>Comparative mitochondrial genomics of the basidiomycete Termitomyces.</title>
        <authorList>
            <person name="Nieuwenhuis M."/>
        </authorList>
    </citation>
    <scope>NUCLEOTIDE SEQUENCE</scope>
    <source>
        <strain evidence="3">TB01</strain>
    </source>
</reference>
<accession>A0A386TY45</accession>
<evidence type="ECO:0000313" key="3">
    <source>
        <dbReference type="EMBL" id="AYE93145.1"/>
    </source>
</evidence>
<dbReference type="EMBL" id="MH725793">
    <property type="protein sequence ID" value="AYE93145.1"/>
    <property type="molecule type" value="Genomic_DNA"/>
</dbReference>
<dbReference type="Gene3D" id="3.10.28.10">
    <property type="entry name" value="Homing endonucleases"/>
    <property type="match status" value="1"/>
</dbReference>
<dbReference type="PANTHER" id="PTHR36181:SF6">
    <property type="entry name" value="INTRON-ENCODED LAGLIDADG ENDONUCLEASE FAMILY PROTEIN"/>
    <property type="match status" value="1"/>
</dbReference>
<dbReference type="GO" id="GO:0005739">
    <property type="term" value="C:mitochondrion"/>
    <property type="evidence" value="ECO:0007669"/>
    <property type="project" value="UniProtKB-ARBA"/>
</dbReference>
<keyword evidence="3" id="KW-0378">Hydrolase</keyword>
<gene>
    <name evidence="3" type="ORF">DXG02_000024</name>
</gene>
<dbReference type="InterPro" id="IPR051289">
    <property type="entry name" value="LAGLIDADG_Endonuclease"/>
</dbReference>
<dbReference type="PANTHER" id="PTHR36181">
    <property type="entry name" value="INTRON-ENCODED ENDONUCLEASE AI3-RELATED"/>
    <property type="match status" value="1"/>
</dbReference>
<keyword evidence="3" id="KW-0540">Nuclease</keyword>
<dbReference type="GO" id="GO:0004519">
    <property type="term" value="F:endonuclease activity"/>
    <property type="evidence" value="ECO:0007669"/>
    <property type="project" value="UniProtKB-KW"/>
</dbReference>
<feature type="domain" description="Homing endonuclease LAGLIDADG" evidence="2">
    <location>
        <begin position="137"/>
        <end position="208"/>
    </location>
</feature>
<name>A0A386TY45_9AGAR</name>
<geneLocation type="mitochondrion" evidence="3"/>
<proteinExistence type="predicted"/>
<protein>
    <submittedName>
        <fullName evidence="3">LAGLIDADG homing endonuclease</fullName>
    </submittedName>
</protein>